<evidence type="ECO:0000256" key="3">
    <source>
        <dbReference type="ARBA" id="ARBA00023029"/>
    </source>
</evidence>
<sequence>MNEDGNGYKDGDIEEENDSVAESVPGKFDNLLKQSEKKYKLSGMFREWFLDYASYVILERAVPHIGDGLKPVQRRILHSMKKVDDGRYTKVASLVGEAMKYHPHGDSSIGGALVQLGQKGLLIDCQGNWGNIVTGDPNAAARYIEARLTKFALEVMFNPKTTEWMNSYDGRNQEPVELPVKFPLLLAQGAEGIAVGLASKILPHNFNELIDASIACLKGEDFELLPDFPTGGTADCSRYNKGSRGGVVKIRVAIEKLDKKTLVIKEVPYGKNVPVLIDSIIKANDRGKIKIKKVENFSTKEAEIVIHLYNDISPDKTIDALYAFTDCETTISPNMCVIKDDKPFFTDTDELLRYNTEHTKELLGRELEIRLDELENEWHYSSLEKIFFEKRVYKILEKDSRDWEEQLAETLAEMTKYSNLLRRDITMEDIEKLVEKPVRKISKFDVKAMDEKIKSIESEIGQHRYDLEHLTEYTIRWYESLKKKYGKDHPRRTRIASFENIEISRVRAANAKLYVNKEEGFVGTGLKKEDNGEYVCDCSDMDEVIVFMKDGKYIITKVQEKAFIGKNIIYAAVFNRNDSRTVYNVIYRDGKGGIAYAKRFAVTGITRDKEYDLTQGKPDSSVLWFSANHNAEAEALRIYFRAKAKLKKLNDEFDFAKLAIKGRAAMGNIVTKNQISRIVLKSKGGSTIGGKPIWFDEDINRLNEDARGRLLGEFADDDRILAICKDGTFYTTNFDLSNRYQGELLVVEKLDPAKTYTAIYYDGNAGSFYIKRFDFGKTEHGSIIPEDGDSYLVGISDDRHPRIEIVFGGKNGNRAPEIIRAEDFIGKKQFTAKGKRATNYIVDSIGFIEPEPDTDDTPDTDSPDTDTAPDTDTHDTASLDTGMDTESNHDTGTDDTDTREAAFDDDMEPTLF</sequence>
<feature type="compositionally biased region" description="Acidic residues" evidence="7">
    <location>
        <begin position="903"/>
        <end position="912"/>
    </location>
</feature>
<dbReference type="Gene3D" id="3.90.199.10">
    <property type="entry name" value="Topoisomerase II, domain 5"/>
    <property type="match status" value="1"/>
</dbReference>
<dbReference type="PANTHER" id="PTHR43493:SF5">
    <property type="entry name" value="DNA GYRASE SUBUNIT A, CHLOROPLASTIC_MITOCHONDRIAL"/>
    <property type="match status" value="1"/>
</dbReference>
<feature type="compositionally biased region" description="Basic and acidic residues" evidence="7">
    <location>
        <begin position="1"/>
        <end position="11"/>
    </location>
</feature>
<keyword evidence="4 6" id="KW-0238">DNA-binding</keyword>
<accession>A0A9D9I4I4</accession>
<gene>
    <name evidence="9" type="ORF">IAB93_05705</name>
</gene>
<dbReference type="PANTHER" id="PTHR43493">
    <property type="entry name" value="DNA GYRASE/TOPOISOMERASE SUBUNIT A"/>
    <property type="match status" value="1"/>
</dbReference>
<dbReference type="SMART" id="SM00434">
    <property type="entry name" value="TOP4c"/>
    <property type="match status" value="1"/>
</dbReference>
<dbReference type="GO" id="GO:0005737">
    <property type="term" value="C:cytoplasm"/>
    <property type="evidence" value="ECO:0007669"/>
    <property type="project" value="TreeGrafter"/>
</dbReference>
<dbReference type="Gene3D" id="3.30.1360.40">
    <property type="match status" value="1"/>
</dbReference>
<dbReference type="SUPFAM" id="SSF56719">
    <property type="entry name" value="Type II DNA topoisomerase"/>
    <property type="match status" value="1"/>
</dbReference>
<proteinExistence type="inferred from homology"/>
<dbReference type="Gene3D" id="1.10.268.10">
    <property type="entry name" value="Topoisomerase, domain 3"/>
    <property type="match status" value="1"/>
</dbReference>
<dbReference type="Pfam" id="PF00521">
    <property type="entry name" value="DNA_topoisoIV"/>
    <property type="match status" value="1"/>
</dbReference>
<dbReference type="PROSITE" id="PS52040">
    <property type="entry name" value="TOPO_IIA"/>
    <property type="match status" value="1"/>
</dbReference>
<evidence type="ECO:0000313" key="10">
    <source>
        <dbReference type="Proteomes" id="UP000823597"/>
    </source>
</evidence>
<feature type="active site" description="O-(5'-phospho-DNA)-tyrosine intermediate" evidence="6">
    <location>
        <position position="143"/>
    </location>
</feature>
<dbReference type="InterPro" id="IPR013758">
    <property type="entry name" value="Topo_IIA_A/C_ab"/>
</dbReference>
<reference evidence="9" key="1">
    <citation type="submission" date="2020-10" db="EMBL/GenBank/DDBJ databases">
        <authorList>
            <person name="Gilroy R."/>
        </authorList>
    </citation>
    <scope>NUCLEOTIDE SEQUENCE</scope>
    <source>
        <strain evidence="9">10037</strain>
    </source>
</reference>
<dbReference type="InterPro" id="IPR013757">
    <property type="entry name" value="Topo_IIA_A_a_sf"/>
</dbReference>
<comment type="catalytic activity">
    <reaction evidence="1 6">
        <text>ATP-dependent breakage, passage and rejoining of double-stranded DNA.</text>
        <dbReference type="EC" id="5.6.2.2"/>
    </reaction>
</comment>
<comment type="caution">
    <text evidence="9">The sequence shown here is derived from an EMBL/GenBank/DDBJ whole genome shotgun (WGS) entry which is preliminary data.</text>
</comment>
<evidence type="ECO:0000256" key="2">
    <source>
        <dbReference type="ARBA" id="ARBA00008263"/>
    </source>
</evidence>
<dbReference type="GO" id="GO:0005524">
    <property type="term" value="F:ATP binding"/>
    <property type="evidence" value="ECO:0007669"/>
    <property type="project" value="InterPro"/>
</dbReference>
<evidence type="ECO:0000256" key="1">
    <source>
        <dbReference type="ARBA" id="ARBA00000185"/>
    </source>
</evidence>
<evidence type="ECO:0000256" key="7">
    <source>
        <dbReference type="SAM" id="MobiDB-lite"/>
    </source>
</evidence>
<dbReference type="GO" id="GO:0009330">
    <property type="term" value="C:DNA topoisomerase type II (double strand cut, ATP-hydrolyzing) complex"/>
    <property type="evidence" value="ECO:0007669"/>
    <property type="project" value="TreeGrafter"/>
</dbReference>
<dbReference type="GO" id="GO:0003918">
    <property type="term" value="F:DNA topoisomerase type II (double strand cut, ATP-hydrolyzing) activity"/>
    <property type="evidence" value="ECO:0007669"/>
    <property type="project" value="UniProtKB-EC"/>
</dbReference>
<evidence type="ECO:0000313" key="9">
    <source>
        <dbReference type="EMBL" id="MBO8465475.1"/>
    </source>
</evidence>
<comment type="similarity">
    <text evidence="2">Belongs to the type II topoisomerase GyrA/ParC subunit family.</text>
</comment>
<evidence type="ECO:0000256" key="6">
    <source>
        <dbReference type="PROSITE-ProRule" id="PRU01384"/>
    </source>
</evidence>
<evidence type="ECO:0000259" key="8">
    <source>
        <dbReference type="PROSITE" id="PS52040"/>
    </source>
</evidence>
<feature type="compositionally biased region" description="Acidic residues" evidence="7">
    <location>
        <begin position="850"/>
        <end position="869"/>
    </location>
</feature>
<dbReference type="GO" id="GO:0006265">
    <property type="term" value="P:DNA topological change"/>
    <property type="evidence" value="ECO:0007669"/>
    <property type="project" value="UniProtKB-UniRule"/>
</dbReference>
<evidence type="ECO:0000256" key="4">
    <source>
        <dbReference type="ARBA" id="ARBA00023125"/>
    </source>
</evidence>
<protein>
    <submittedName>
        <fullName evidence="9">DNA gyrase/topoisomerase IV subunit A</fullName>
    </submittedName>
</protein>
<dbReference type="EMBL" id="JADIME010000061">
    <property type="protein sequence ID" value="MBO8465475.1"/>
    <property type="molecule type" value="Genomic_DNA"/>
</dbReference>
<evidence type="ECO:0000256" key="5">
    <source>
        <dbReference type="ARBA" id="ARBA00023235"/>
    </source>
</evidence>
<dbReference type="Proteomes" id="UP000823597">
    <property type="component" value="Unassembled WGS sequence"/>
</dbReference>
<dbReference type="InterPro" id="IPR002205">
    <property type="entry name" value="Topo_IIA_dom_A"/>
</dbReference>
<feature type="region of interest" description="Disordered" evidence="7">
    <location>
        <begin position="845"/>
        <end position="912"/>
    </location>
</feature>
<dbReference type="InterPro" id="IPR050220">
    <property type="entry name" value="Type_II_DNA_Topoisomerases"/>
</dbReference>
<dbReference type="InterPro" id="IPR013760">
    <property type="entry name" value="Topo_IIA-like_dom_sf"/>
</dbReference>
<feature type="domain" description="Topo IIA-type catalytic" evidence="8">
    <location>
        <begin position="62"/>
        <end position="481"/>
    </location>
</feature>
<dbReference type="GO" id="GO:0003677">
    <property type="term" value="F:DNA binding"/>
    <property type="evidence" value="ECO:0007669"/>
    <property type="project" value="UniProtKB-UniRule"/>
</dbReference>
<feature type="region of interest" description="Disordered" evidence="7">
    <location>
        <begin position="1"/>
        <end position="21"/>
    </location>
</feature>
<dbReference type="AlphaFoldDB" id="A0A9D9I4I4"/>
<keyword evidence="3 6" id="KW-0799">Topoisomerase</keyword>
<organism evidence="9 10">
    <name type="scientific">Candidatus Merdivivens pullistercoris</name>
    <dbReference type="NCBI Taxonomy" id="2840873"/>
    <lineage>
        <taxon>Bacteria</taxon>
        <taxon>Pseudomonadati</taxon>
        <taxon>Bacteroidota</taxon>
        <taxon>Bacteroidia</taxon>
        <taxon>Bacteroidales</taxon>
        <taxon>Muribaculaceae</taxon>
        <taxon>Muribaculaceae incertae sedis</taxon>
        <taxon>Candidatus Merdivivens</taxon>
    </lineage>
</organism>
<reference evidence="9" key="2">
    <citation type="journal article" date="2021" name="PeerJ">
        <title>Extensive microbial diversity within the chicken gut microbiome revealed by metagenomics and culture.</title>
        <authorList>
            <person name="Gilroy R."/>
            <person name="Ravi A."/>
            <person name="Getino M."/>
            <person name="Pursley I."/>
            <person name="Horton D.L."/>
            <person name="Alikhan N.F."/>
            <person name="Baker D."/>
            <person name="Gharbi K."/>
            <person name="Hall N."/>
            <person name="Watson M."/>
            <person name="Adriaenssens E.M."/>
            <person name="Foster-Nyarko E."/>
            <person name="Jarju S."/>
            <person name="Secka A."/>
            <person name="Antonio M."/>
            <person name="Oren A."/>
            <person name="Chaudhuri R.R."/>
            <person name="La Ragione R."/>
            <person name="Hildebrand F."/>
            <person name="Pallen M.J."/>
        </authorList>
    </citation>
    <scope>NUCLEOTIDE SEQUENCE</scope>
    <source>
        <strain evidence="9">10037</strain>
    </source>
</reference>
<feature type="compositionally biased region" description="Basic and acidic residues" evidence="7">
    <location>
        <begin position="886"/>
        <end position="902"/>
    </location>
</feature>
<name>A0A9D9I4I4_9BACT</name>
<dbReference type="NCBIfam" id="NF009397">
    <property type="entry name" value="PRK12758.1"/>
    <property type="match status" value="1"/>
</dbReference>
<keyword evidence="5 6" id="KW-0413">Isomerase</keyword>
<dbReference type="NCBIfam" id="NF007209">
    <property type="entry name" value="PRK09631.1"/>
    <property type="match status" value="1"/>
</dbReference>